<sequence>MPDNPRSCIIRLLKDTVEPGDTTAIFKIDSGGSWFCTFSTKEIANTVIQSDFSSLETKLIVSRTEFDIANVNLNLIVCEPFMRKVVKDKDIVGINLSGICDNCKISVFPDDSTGILTTDKSIDKFLYFIDLYGKGTSSILKKTKTRGIWLGAWKDRKDNYIFGIDFVDSMKIIDIKTGNITKDDMWQRIYVKFEKKC</sequence>
<proteinExistence type="predicted"/>
<dbReference type="AlphaFoldDB" id="A0A6J8DIN7"/>
<gene>
    <name evidence="1" type="ORF">MCOR_40766</name>
</gene>
<accession>A0A6J8DIN7</accession>
<evidence type="ECO:0000313" key="2">
    <source>
        <dbReference type="Proteomes" id="UP000507470"/>
    </source>
</evidence>
<evidence type="ECO:0000313" key="1">
    <source>
        <dbReference type="EMBL" id="CAC5407272.1"/>
    </source>
</evidence>
<name>A0A6J8DIN7_MYTCO</name>
<keyword evidence="2" id="KW-1185">Reference proteome</keyword>
<dbReference type="EMBL" id="CACVKT020007387">
    <property type="protein sequence ID" value="CAC5407272.1"/>
    <property type="molecule type" value="Genomic_DNA"/>
</dbReference>
<protein>
    <submittedName>
        <fullName evidence="1">Uncharacterized protein</fullName>
    </submittedName>
</protein>
<organism evidence="1 2">
    <name type="scientific">Mytilus coruscus</name>
    <name type="common">Sea mussel</name>
    <dbReference type="NCBI Taxonomy" id="42192"/>
    <lineage>
        <taxon>Eukaryota</taxon>
        <taxon>Metazoa</taxon>
        <taxon>Spiralia</taxon>
        <taxon>Lophotrochozoa</taxon>
        <taxon>Mollusca</taxon>
        <taxon>Bivalvia</taxon>
        <taxon>Autobranchia</taxon>
        <taxon>Pteriomorphia</taxon>
        <taxon>Mytilida</taxon>
        <taxon>Mytiloidea</taxon>
        <taxon>Mytilidae</taxon>
        <taxon>Mytilinae</taxon>
        <taxon>Mytilus</taxon>
    </lineage>
</organism>
<reference evidence="1 2" key="1">
    <citation type="submission" date="2020-06" db="EMBL/GenBank/DDBJ databases">
        <authorList>
            <person name="Li R."/>
            <person name="Bekaert M."/>
        </authorList>
    </citation>
    <scope>NUCLEOTIDE SEQUENCE [LARGE SCALE GENOMIC DNA]</scope>
    <source>
        <strain evidence="2">wild</strain>
    </source>
</reference>
<dbReference type="Proteomes" id="UP000507470">
    <property type="component" value="Unassembled WGS sequence"/>
</dbReference>